<dbReference type="AlphaFoldDB" id="A0AA86VBX9"/>
<proteinExistence type="predicted"/>
<sequence>MVNGSDVITNWARVSRKRKGLGSKKKGTVVLDQGDEKKKEKVEKKWERIVESTYTSVEALPLPSLKPIYTTDAGEEGDDDEAYLMR</sequence>
<gene>
    <name evidence="2" type="ORF">AYBTSS11_LOCUS4739</name>
</gene>
<evidence type="ECO:0000313" key="3">
    <source>
        <dbReference type="Proteomes" id="UP001189624"/>
    </source>
</evidence>
<evidence type="ECO:0000313" key="2">
    <source>
        <dbReference type="EMBL" id="CAJ1930390.1"/>
    </source>
</evidence>
<evidence type="ECO:0000256" key="1">
    <source>
        <dbReference type="SAM" id="MobiDB-lite"/>
    </source>
</evidence>
<reference evidence="2" key="1">
    <citation type="submission" date="2023-10" db="EMBL/GenBank/DDBJ databases">
        <authorList>
            <person name="Domelevo Entfellner J.-B."/>
        </authorList>
    </citation>
    <scope>NUCLEOTIDE SEQUENCE</scope>
</reference>
<accession>A0AA86VBX9</accession>
<dbReference type="Proteomes" id="UP001189624">
    <property type="component" value="Chromosome 2"/>
</dbReference>
<dbReference type="EMBL" id="OY731399">
    <property type="protein sequence ID" value="CAJ1930390.1"/>
    <property type="molecule type" value="Genomic_DNA"/>
</dbReference>
<protein>
    <submittedName>
        <fullName evidence="2">Uncharacterized protein</fullName>
    </submittedName>
</protein>
<organism evidence="2 3">
    <name type="scientific">Sphenostylis stenocarpa</name>
    <dbReference type="NCBI Taxonomy" id="92480"/>
    <lineage>
        <taxon>Eukaryota</taxon>
        <taxon>Viridiplantae</taxon>
        <taxon>Streptophyta</taxon>
        <taxon>Embryophyta</taxon>
        <taxon>Tracheophyta</taxon>
        <taxon>Spermatophyta</taxon>
        <taxon>Magnoliopsida</taxon>
        <taxon>eudicotyledons</taxon>
        <taxon>Gunneridae</taxon>
        <taxon>Pentapetalae</taxon>
        <taxon>rosids</taxon>
        <taxon>fabids</taxon>
        <taxon>Fabales</taxon>
        <taxon>Fabaceae</taxon>
        <taxon>Papilionoideae</taxon>
        <taxon>50 kb inversion clade</taxon>
        <taxon>NPAAA clade</taxon>
        <taxon>indigoferoid/millettioid clade</taxon>
        <taxon>Phaseoleae</taxon>
        <taxon>Sphenostylis</taxon>
    </lineage>
</organism>
<feature type="compositionally biased region" description="Acidic residues" evidence="1">
    <location>
        <begin position="73"/>
        <end position="86"/>
    </location>
</feature>
<name>A0AA86VBX9_9FABA</name>
<feature type="region of interest" description="Disordered" evidence="1">
    <location>
        <begin position="67"/>
        <end position="86"/>
    </location>
</feature>
<keyword evidence="3" id="KW-1185">Reference proteome</keyword>
<dbReference type="Gramene" id="rna-AYBTSS11_LOCUS4739">
    <property type="protein sequence ID" value="CAJ1930390.1"/>
    <property type="gene ID" value="gene-AYBTSS11_LOCUS4739"/>
</dbReference>